<keyword evidence="8" id="KW-0464">Manganese</keyword>
<dbReference type="GO" id="GO:0006163">
    <property type="term" value="P:purine nucleotide metabolic process"/>
    <property type="evidence" value="ECO:0007669"/>
    <property type="project" value="UniProtKB-ARBA"/>
</dbReference>
<evidence type="ECO:0000256" key="4">
    <source>
        <dbReference type="ARBA" id="ARBA00011738"/>
    </source>
</evidence>
<accession>A0AAU9D752</accession>
<organism evidence="11 12">
    <name type="scientific">Xylocopilactobacillus apis</name>
    <dbReference type="NCBI Taxonomy" id="2932183"/>
    <lineage>
        <taxon>Bacteria</taxon>
        <taxon>Bacillati</taxon>
        <taxon>Bacillota</taxon>
        <taxon>Bacilli</taxon>
        <taxon>Lactobacillales</taxon>
        <taxon>Lactobacillaceae</taxon>
        <taxon>Xylocopilactobacillus</taxon>
    </lineage>
</organism>
<sequence length="223" mass="24834">MIDTKILPSLYSSDVGQWPSTFQTLQRNNTEQLHLDVMDGHFVPDMAFGPSLVENLRADTDFYLDVHLMTDQPECLVERFLKAGADGITFHIESTSQALDIIKKIRSYGKDAGVALTPATSVANLEPVLNIVDSVLVMTNNPGTSDQNFWAPALDKIQDLAHRRQANNYKYRIEVDGNITADNIIDCYDAGADWFVSGDYIFAESQGQDDRLQELSELVGSNE</sequence>
<evidence type="ECO:0000313" key="12">
    <source>
        <dbReference type="Proteomes" id="UP001321804"/>
    </source>
</evidence>
<dbReference type="GO" id="GO:1901135">
    <property type="term" value="P:carbohydrate derivative metabolic process"/>
    <property type="evidence" value="ECO:0007669"/>
    <property type="project" value="UniProtKB-ARBA"/>
</dbReference>
<dbReference type="RefSeq" id="WP_317696831.1">
    <property type="nucleotide sequence ID" value="NZ_AP026801.1"/>
</dbReference>
<evidence type="ECO:0000256" key="6">
    <source>
        <dbReference type="ARBA" id="ARBA00022833"/>
    </source>
</evidence>
<keyword evidence="6" id="KW-0862">Zinc</keyword>
<dbReference type="AlphaFoldDB" id="A0AAU9D752"/>
<evidence type="ECO:0000256" key="10">
    <source>
        <dbReference type="ARBA" id="ARBA00023277"/>
    </source>
</evidence>
<protein>
    <submittedName>
        <fullName evidence="11">Ribulose-phosphate 3-epimerase</fullName>
    </submittedName>
</protein>
<name>A0AAU9D752_9LACO</name>
<evidence type="ECO:0000313" key="11">
    <source>
        <dbReference type="EMBL" id="BDR55485.1"/>
    </source>
</evidence>
<keyword evidence="10" id="KW-0119">Carbohydrate metabolism</keyword>
<dbReference type="InterPro" id="IPR000056">
    <property type="entry name" value="Ribul_P_3_epim-like"/>
</dbReference>
<dbReference type="GO" id="GO:0006091">
    <property type="term" value="P:generation of precursor metabolites and energy"/>
    <property type="evidence" value="ECO:0007669"/>
    <property type="project" value="UniProtKB-ARBA"/>
</dbReference>
<dbReference type="GO" id="GO:0046496">
    <property type="term" value="P:nicotinamide nucleotide metabolic process"/>
    <property type="evidence" value="ECO:0007669"/>
    <property type="project" value="UniProtKB-ARBA"/>
</dbReference>
<dbReference type="Pfam" id="PF00834">
    <property type="entry name" value="Ribul_P_3_epim"/>
    <property type="match status" value="1"/>
</dbReference>
<dbReference type="GO" id="GO:0046872">
    <property type="term" value="F:metal ion binding"/>
    <property type="evidence" value="ECO:0007669"/>
    <property type="project" value="UniProtKB-KW"/>
</dbReference>
<evidence type="ECO:0000256" key="5">
    <source>
        <dbReference type="ARBA" id="ARBA00022723"/>
    </source>
</evidence>
<evidence type="ECO:0000256" key="3">
    <source>
        <dbReference type="ARBA" id="ARBA00001954"/>
    </source>
</evidence>
<dbReference type="InterPro" id="IPR011060">
    <property type="entry name" value="RibuloseP-bd_barrel"/>
</dbReference>
<dbReference type="CDD" id="cd00429">
    <property type="entry name" value="RPE"/>
    <property type="match status" value="1"/>
</dbReference>
<dbReference type="SUPFAM" id="SSF51366">
    <property type="entry name" value="Ribulose-phoshate binding barrel"/>
    <property type="match status" value="1"/>
</dbReference>
<dbReference type="Proteomes" id="UP001321804">
    <property type="component" value="Chromosome"/>
</dbReference>
<gene>
    <name evidence="11" type="primary">rpe_1</name>
    <name evidence="11" type="ORF">KIMC2_00470</name>
</gene>
<reference evidence="11 12" key="1">
    <citation type="journal article" date="2023" name="Microbiol. Spectr.">
        <title>Symbiosis of Carpenter Bees with Uncharacterized Lactic Acid Bacteria Showing NAD Auxotrophy.</title>
        <authorList>
            <person name="Kawasaki S."/>
            <person name="Ozawa K."/>
            <person name="Mori T."/>
            <person name="Yamamoto A."/>
            <person name="Ito M."/>
            <person name="Ohkuma M."/>
            <person name="Sakamoto M."/>
            <person name="Matsutani M."/>
        </authorList>
    </citation>
    <scope>NUCLEOTIDE SEQUENCE [LARGE SCALE GENOMIC DNA]</scope>
    <source>
        <strain evidence="11 12">KimC2</strain>
    </source>
</reference>
<keyword evidence="7" id="KW-0408">Iron</keyword>
<proteinExistence type="predicted"/>
<dbReference type="GO" id="GO:0005975">
    <property type="term" value="P:carbohydrate metabolic process"/>
    <property type="evidence" value="ECO:0007669"/>
    <property type="project" value="InterPro"/>
</dbReference>
<dbReference type="KEGG" id="xak:KIMC2_00470"/>
<comment type="subunit">
    <text evidence="4">Homodimer.</text>
</comment>
<keyword evidence="5" id="KW-0479">Metal-binding</keyword>
<dbReference type="FunFam" id="3.20.20.70:FF:000191">
    <property type="entry name" value="ribulose-phosphate 3-epimerase isoform X2"/>
    <property type="match status" value="1"/>
</dbReference>
<dbReference type="GO" id="GO:0016857">
    <property type="term" value="F:racemase and epimerase activity, acting on carbohydrates and derivatives"/>
    <property type="evidence" value="ECO:0007669"/>
    <property type="project" value="InterPro"/>
</dbReference>
<dbReference type="Gene3D" id="3.20.20.70">
    <property type="entry name" value="Aldolase class I"/>
    <property type="match status" value="1"/>
</dbReference>
<evidence type="ECO:0000256" key="1">
    <source>
        <dbReference type="ARBA" id="ARBA00001936"/>
    </source>
</evidence>
<evidence type="ECO:0000256" key="7">
    <source>
        <dbReference type="ARBA" id="ARBA00023004"/>
    </source>
</evidence>
<evidence type="ECO:0000256" key="2">
    <source>
        <dbReference type="ARBA" id="ARBA00001947"/>
    </source>
</evidence>
<dbReference type="NCBIfam" id="NF004076">
    <property type="entry name" value="PRK05581.1-4"/>
    <property type="match status" value="1"/>
</dbReference>
<evidence type="ECO:0000256" key="8">
    <source>
        <dbReference type="ARBA" id="ARBA00023211"/>
    </source>
</evidence>
<dbReference type="PANTHER" id="PTHR11749">
    <property type="entry name" value="RIBULOSE-5-PHOSPHATE-3-EPIMERASE"/>
    <property type="match status" value="1"/>
</dbReference>
<dbReference type="EMBL" id="AP026801">
    <property type="protein sequence ID" value="BDR55485.1"/>
    <property type="molecule type" value="Genomic_DNA"/>
</dbReference>
<comment type="cofactor">
    <cofactor evidence="1">
        <name>Mn(2+)</name>
        <dbReference type="ChEBI" id="CHEBI:29035"/>
    </cofactor>
</comment>
<keyword evidence="9" id="KW-0413">Isomerase</keyword>
<keyword evidence="12" id="KW-1185">Reference proteome</keyword>
<comment type="cofactor">
    <cofactor evidence="3">
        <name>Fe(2+)</name>
        <dbReference type="ChEBI" id="CHEBI:29033"/>
    </cofactor>
</comment>
<dbReference type="InterPro" id="IPR013785">
    <property type="entry name" value="Aldolase_TIM"/>
</dbReference>
<evidence type="ECO:0000256" key="9">
    <source>
        <dbReference type="ARBA" id="ARBA00023235"/>
    </source>
</evidence>
<comment type="cofactor">
    <cofactor evidence="2">
        <name>Zn(2+)</name>
        <dbReference type="ChEBI" id="CHEBI:29105"/>
    </cofactor>
</comment>